<evidence type="ECO:0000313" key="1">
    <source>
        <dbReference type="EMBL" id="CAG8849881.1"/>
    </source>
</evidence>
<dbReference type="EMBL" id="CAJVQC010167914">
    <property type="protein sequence ID" value="CAG8849881.1"/>
    <property type="molecule type" value="Genomic_DNA"/>
</dbReference>
<name>A0ACA9SXV4_9GLOM</name>
<sequence>NDKWSKAPKPDNMTIATAVASNFYALSLFATSTKKSKELSIIEKL</sequence>
<reference evidence="1" key="1">
    <citation type="submission" date="2021-06" db="EMBL/GenBank/DDBJ databases">
        <authorList>
            <person name="Kallberg Y."/>
            <person name="Tangrot J."/>
            <person name="Rosling A."/>
        </authorList>
    </citation>
    <scope>NUCLEOTIDE SEQUENCE</scope>
    <source>
        <strain evidence="1">MA461A</strain>
    </source>
</reference>
<evidence type="ECO:0000313" key="2">
    <source>
        <dbReference type="Proteomes" id="UP000789920"/>
    </source>
</evidence>
<keyword evidence="2" id="KW-1185">Reference proteome</keyword>
<organism evidence="1 2">
    <name type="scientific">Racocetra persica</name>
    <dbReference type="NCBI Taxonomy" id="160502"/>
    <lineage>
        <taxon>Eukaryota</taxon>
        <taxon>Fungi</taxon>
        <taxon>Fungi incertae sedis</taxon>
        <taxon>Mucoromycota</taxon>
        <taxon>Glomeromycotina</taxon>
        <taxon>Glomeromycetes</taxon>
        <taxon>Diversisporales</taxon>
        <taxon>Gigasporaceae</taxon>
        <taxon>Racocetra</taxon>
    </lineage>
</organism>
<proteinExistence type="predicted"/>
<dbReference type="Proteomes" id="UP000789920">
    <property type="component" value="Unassembled WGS sequence"/>
</dbReference>
<gene>
    <name evidence="1" type="ORF">RPERSI_LOCUS35816</name>
</gene>
<protein>
    <submittedName>
        <fullName evidence="1">29691_t:CDS:1</fullName>
    </submittedName>
</protein>
<feature type="non-terminal residue" evidence="1">
    <location>
        <position position="1"/>
    </location>
</feature>
<comment type="caution">
    <text evidence="1">The sequence shown here is derived from an EMBL/GenBank/DDBJ whole genome shotgun (WGS) entry which is preliminary data.</text>
</comment>
<accession>A0ACA9SXV4</accession>